<keyword evidence="8 9" id="KW-0289">Folate biosynthesis</keyword>
<dbReference type="Pfam" id="PF00809">
    <property type="entry name" value="Pterin_bind"/>
    <property type="match status" value="1"/>
</dbReference>
<dbReference type="EC" id="2.5.1.15" evidence="4 9"/>
<protein>
    <recommendedName>
        <fullName evidence="4 9">Dihydropteroate synthase</fullName>
        <shortName evidence="9">DHPS</shortName>
        <ecNumber evidence="4 9">2.5.1.15</ecNumber>
    </recommendedName>
    <alternativeName>
        <fullName evidence="9">Dihydropteroate pyrophosphorylase</fullName>
    </alternativeName>
</protein>
<dbReference type="HOGENOM" id="CLU_008023_1_3_4"/>
<dbReference type="GO" id="GO:0005829">
    <property type="term" value="C:cytosol"/>
    <property type="evidence" value="ECO:0007669"/>
    <property type="project" value="TreeGrafter"/>
</dbReference>
<organism evidence="11 12">
    <name type="scientific">Sutterella parvirubra YIT 11816</name>
    <dbReference type="NCBI Taxonomy" id="762967"/>
    <lineage>
        <taxon>Bacteria</taxon>
        <taxon>Pseudomonadati</taxon>
        <taxon>Pseudomonadota</taxon>
        <taxon>Betaproteobacteria</taxon>
        <taxon>Burkholderiales</taxon>
        <taxon>Sutterellaceae</taxon>
        <taxon>Sutterella</taxon>
    </lineage>
</organism>
<dbReference type="GO" id="GO:0046872">
    <property type="term" value="F:metal ion binding"/>
    <property type="evidence" value="ECO:0007669"/>
    <property type="project" value="UniProtKB-KW"/>
</dbReference>
<dbReference type="PANTHER" id="PTHR20941">
    <property type="entry name" value="FOLATE SYNTHESIS PROTEINS"/>
    <property type="match status" value="1"/>
</dbReference>
<comment type="pathway">
    <text evidence="3 9">Cofactor biosynthesis; tetrahydrofolate biosynthesis; 7,8-dihydrofolate from 2-amino-4-hydroxy-6-hydroxymethyl-7,8-dihydropteridine diphosphate and 4-aminobenzoate: step 1/2.</text>
</comment>
<accession>H3KCZ4</accession>
<dbReference type="SUPFAM" id="SSF51717">
    <property type="entry name" value="Dihydropteroate synthetase-like"/>
    <property type="match status" value="1"/>
</dbReference>
<gene>
    <name evidence="11" type="ORF">HMPREF9440_00598</name>
</gene>
<evidence type="ECO:0000313" key="12">
    <source>
        <dbReference type="Proteomes" id="UP000004956"/>
    </source>
</evidence>
<dbReference type="InterPro" id="IPR006390">
    <property type="entry name" value="DHP_synth_dom"/>
</dbReference>
<comment type="similarity">
    <text evidence="9">Belongs to the DHPS family.</text>
</comment>
<dbReference type="PATRIC" id="fig|762967.3.peg.490"/>
<evidence type="ECO:0000256" key="2">
    <source>
        <dbReference type="ARBA" id="ARBA00001946"/>
    </source>
</evidence>
<keyword evidence="5 9" id="KW-0808">Transferase</keyword>
<evidence type="ECO:0000256" key="3">
    <source>
        <dbReference type="ARBA" id="ARBA00004763"/>
    </source>
</evidence>
<dbReference type="PROSITE" id="PS00792">
    <property type="entry name" value="DHPS_1"/>
    <property type="match status" value="1"/>
</dbReference>
<evidence type="ECO:0000256" key="9">
    <source>
        <dbReference type="RuleBase" id="RU361205"/>
    </source>
</evidence>
<evidence type="ECO:0000256" key="4">
    <source>
        <dbReference type="ARBA" id="ARBA00012458"/>
    </source>
</evidence>
<dbReference type="STRING" id="762967.HMPREF9440_00598"/>
<comment type="function">
    <text evidence="9">Catalyzes the condensation of para-aminobenzoate (pABA) with 6-hydroxymethyl-7,8-dihydropterin diphosphate (DHPt-PP) to form 7,8-dihydropteroate (H2Pte), the immediate precursor of folate derivatives.</text>
</comment>
<dbReference type="PROSITE" id="PS50972">
    <property type="entry name" value="PTERIN_BINDING"/>
    <property type="match status" value="1"/>
</dbReference>
<keyword evidence="6 9" id="KW-0479">Metal-binding</keyword>
<dbReference type="GO" id="GO:0046656">
    <property type="term" value="P:folic acid biosynthetic process"/>
    <property type="evidence" value="ECO:0007669"/>
    <property type="project" value="UniProtKB-KW"/>
</dbReference>
<dbReference type="InterPro" id="IPR000489">
    <property type="entry name" value="Pterin-binding_dom"/>
</dbReference>
<dbReference type="NCBIfam" id="TIGR01496">
    <property type="entry name" value="DHPS"/>
    <property type="match status" value="1"/>
</dbReference>
<name>H3KCZ4_9BURK</name>
<dbReference type="GO" id="GO:0046654">
    <property type="term" value="P:tetrahydrofolate biosynthetic process"/>
    <property type="evidence" value="ECO:0007669"/>
    <property type="project" value="UniProtKB-UniPathway"/>
</dbReference>
<dbReference type="PANTHER" id="PTHR20941:SF1">
    <property type="entry name" value="FOLIC ACID SYNTHESIS PROTEIN FOL1"/>
    <property type="match status" value="1"/>
</dbReference>
<reference evidence="11 12" key="1">
    <citation type="submission" date="2011-11" db="EMBL/GenBank/DDBJ databases">
        <authorList>
            <person name="Weinstock G."/>
            <person name="Sodergren E."/>
            <person name="Clifton S."/>
            <person name="Fulton L."/>
            <person name="Fulton B."/>
            <person name="Courtney L."/>
            <person name="Fronick C."/>
            <person name="Harrison M."/>
            <person name="Strong C."/>
            <person name="Farmer C."/>
            <person name="Delahaunty K."/>
            <person name="Markovic C."/>
            <person name="Hall O."/>
            <person name="Minx P."/>
            <person name="Tomlinson C."/>
            <person name="Mitreva M."/>
            <person name="Hou S."/>
            <person name="Chen J."/>
            <person name="Wollam A."/>
            <person name="Pepin K.H."/>
            <person name="Johnson M."/>
            <person name="Bhonagiri V."/>
            <person name="Zhang X."/>
            <person name="Suruliraj S."/>
            <person name="Warren W."/>
            <person name="Chinwalla A."/>
            <person name="Mardis E.R."/>
            <person name="Wilson R.K."/>
        </authorList>
    </citation>
    <scope>NUCLEOTIDE SEQUENCE [LARGE SCALE GENOMIC DNA]</scope>
    <source>
        <strain evidence="11 12">YIT 11816</strain>
    </source>
</reference>
<evidence type="ECO:0000256" key="8">
    <source>
        <dbReference type="ARBA" id="ARBA00022909"/>
    </source>
</evidence>
<evidence type="ECO:0000313" key="11">
    <source>
        <dbReference type="EMBL" id="EHY32016.1"/>
    </source>
</evidence>
<dbReference type="Gene3D" id="3.20.20.20">
    <property type="entry name" value="Dihydropteroate synthase-like"/>
    <property type="match status" value="1"/>
</dbReference>
<evidence type="ECO:0000256" key="1">
    <source>
        <dbReference type="ARBA" id="ARBA00000012"/>
    </source>
</evidence>
<dbReference type="InterPro" id="IPR045031">
    <property type="entry name" value="DHP_synth-like"/>
</dbReference>
<dbReference type="Proteomes" id="UP000004956">
    <property type="component" value="Unassembled WGS sequence"/>
</dbReference>
<evidence type="ECO:0000256" key="5">
    <source>
        <dbReference type="ARBA" id="ARBA00022679"/>
    </source>
</evidence>
<comment type="catalytic activity">
    <reaction evidence="1">
        <text>(7,8-dihydropterin-6-yl)methyl diphosphate + 4-aminobenzoate = 7,8-dihydropteroate + diphosphate</text>
        <dbReference type="Rhea" id="RHEA:19949"/>
        <dbReference type="ChEBI" id="CHEBI:17836"/>
        <dbReference type="ChEBI" id="CHEBI:17839"/>
        <dbReference type="ChEBI" id="CHEBI:33019"/>
        <dbReference type="ChEBI" id="CHEBI:72950"/>
        <dbReference type="EC" id="2.5.1.15"/>
    </reaction>
</comment>
<dbReference type="GO" id="GO:0004156">
    <property type="term" value="F:dihydropteroate synthase activity"/>
    <property type="evidence" value="ECO:0007669"/>
    <property type="project" value="UniProtKB-EC"/>
</dbReference>
<dbReference type="InterPro" id="IPR011005">
    <property type="entry name" value="Dihydropteroate_synth-like_sf"/>
</dbReference>
<evidence type="ECO:0000256" key="6">
    <source>
        <dbReference type="ARBA" id="ARBA00022723"/>
    </source>
</evidence>
<dbReference type="EMBL" id="AFBQ01000073">
    <property type="protein sequence ID" value="EHY32016.1"/>
    <property type="molecule type" value="Genomic_DNA"/>
</dbReference>
<dbReference type="AlphaFoldDB" id="H3KCZ4"/>
<comment type="caution">
    <text evidence="11">The sequence shown here is derived from an EMBL/GenBank/DDBJ whole genome shotgun (WGS) entry which is preliminary data.</text>
</comment>
<evidence type="ECO:0000259" key="10">
    <source>
        <dbReference type="PROSITE" id="PS50972"/>
    </source>
</evidence>
<dbReference type="UniPathway" id="UPA00077">
    <property type="reaction ID" value="UER00156"/>
</dbReference>
<proteinExistence type="inferred from homology"/>
<evidence type="ECO:0000256" key="7">
    <source>
        <dbReference type="ARBA" id="ARBA00022842"/>
    </source>
</evidence>
<feature type="domain" description="Pterin-binding" evidence="10">
    <location>
        <begin position="33"/>
        <end position="279"/>
    </location>
</feature>
<dbReference type="PROSITE" id="PS00793">
    <property type="entry name" value="DHPS_2"/>
    <property type="match status" value="1"/>
</dbReference>
<keyword evidence="12" id="KW-1185">Reference proteome</keyword>
<comment type="cofactor">
    <cofactor evidence="2 9">
        <name>Mg(2+)</name>
        <dbReference type="ChEBI" id="CHEBI:18420"/>
    </cofactor>
</comment>
<sequence>MIFETATRKTDTMERNPRIWRCLDERYDFDRRPLIMGILNVTPDSFSDGGTHNAPEDAVAHARRMRAEGADIVDVGGESTRPGFDETGVTLEEERRRVMPVVRALVAEGFVVSVDTSKPELMREAAEAGAAILNDIRGFELPGALEAAAATKCGLVVMHRSLEVIESGAVETVERYLEARTEAFRTLGVDEERICWDPGVGFGKTVEENIALMAHSRRLSAHHPLMVACSRKSSIGAVTGEKVPTDRVPGSVAAAMLAVEAGAGVARVHDVRETRQAFQVLEAFRRAAPGAFA</sequence>
<dbReference type="CDD" id="cd00739">
    <property type="entry name" value="DHPS"/>
    <property type="match status" value="1"/>
</dbReference>
<keyword evidence="7 9" id="KW-0460">Magnesium</keyword>